<dbReference type="Proteomes" id="UP000237000">
    <property type="component" value="Unassembled WGS sequence"/>
</dbReference>
<evidence type="ECO:0000313" key="2">
    <source>
        <dbReference type="Proteomes" id="UP000237000"/>
    </source>
</evidence>
<reference evidence="2" key="1">
    <citation type="submission" date="2016-06" db="EMBL/GenBank/DDBJ databases">
        <title>Parallel loss of symbiosis genes in relatives of nitrogen-fixing non-legume Parasponia.</title>
        <authorList>
            <person name="Van Velzen R."/>
            <person name="Holmer R."/>
            <person name="Bu F."/>
            <person name="Rutten L."/>
            <person name="Van Zeijl A."/>
            <person name="Liu W."/>
            <person name="Santuari L."/>
            <person name="Cao Q."/>
            <person name="Sharma T."/>
            <person name="Shen D."/>
            <person name="Roswanjaya Y."/>
            <person name="Wardhani T."/>
            <person name="Kalhor M.S."/>
            <person name="Jansen J."/>
            <person name="Van den Hoogen J."/>
            <person name="Gungor B."/>
            <person name="Hartog M."/>
            <person name="Hontelez J."/>
            <person name="Verver J."/>
            <person name="Yang W.-C."/>
            <person name="Schijlen E."/>
            <person name="Repin R."/>
            <person name="Schilthuizen M."/>
            <person name="Schranz E."/>
            <person name="Heidstra R."/>
            <person name="Miyata K."/>
            <person name="Fedorova E."/>
            <person name="Kohlen W."/>
            <person name="Bisseling T."/>
            <person name="Smit S."/>
            <person name="Geurts R."/>
        </authorList>
    </citation>
    <scope>NUCLEOTIDE SEQUENCE [LARGE SCALE GENOMIC DNA]</scope>
    <source>
        <strain evidence="2">cv. RG33-2</strain>
    </source>
</reference>
<dbReference type="InParanoid" id="A0A2P5FBN9"/>
<dbReference type="OrthoDB" id="10467247at2759"/>
<name>A0A2P5FBN9_TREOI</name>
<gene>
    <name evidence="1" type="ORF">TorRG33x02_090870</name>
</gene>
<organism evidence="1 2">
    <name type="scientific">Trema orientale</name>
    <name type="common">Charcoal tree</name>
    <name type="synonym">Celtis orientalis</name>
    <dbReference type="NCBI Taxonomy" id="63057"/>
    <lineage>
        <taxon>Eukaryota</taxon>
        <taxon>Viridiplantae</taxon>
        <taxon>Streptophyta</taxon>
        <taxon>Embryophyta</taxon>
        <taxon>Tracheophyta</taxon>
        <taxon>Spermatophyta</taxon>
        <taxon>Magnoliopsida</taxon>
        <taxon>eudicotyledons</taxon>
        <taxon>Gunneridae</taxon>
        <taxon>Pentapetalae</taxon>
        <taxon>rosids</taxon>
        <taxon>fabids</taxon>
        <taxon>Rosales</taxon>
        <taxon>Cannabaceae</taxon>
        <taxon>Trema</taxon>
    </lineage>
</organism>
<evidence type="ECO:0000313" key="1">
    <source>
        <dbReference type="EMBL" id="PON95195.1"/>
    </source>
</evidence>
<dbReference type="AlphaFoldDB" id="A0A2P5FBN9"/>
<proteinExistence type="predicted"/>
<dbReference type="EMBL" id="JXTC01000046">
    <property type="protein sequence ID" value="PON95195.1"/>
    <property type="molecule type" value="Genomic_DNA"/>
</dbReference>
<comment type="caution">
    <text evidence="1">The sequence shown here is derived from an EMBL/GenBank/DDBJ whole genome shotgun (WGS) entry which is preliminary data.</text>
</comment>
<sequence length="30" mass="3135">MIAYAGVMASNSATLFGQTNHAGWGVFSNM</sequence>
<accession>A0A2P5FBN9</accession>
<keyword evidence="2" id="KW-1185">Reference proteome</keyword>
<protein>
    <submittedName>
        <fullName evidence="1">Uncharacterized protein</fullName>
    </submittedName>
</protein>